<organism evidence="7 8">
    <name type="scientific">Parastrongyloides trichosuri</name>
    <name type="common">Possum-specific nematode worm</name>
    <dbReference type="NCBI Taxonomy" id="131310"/>
    <lineage>
        <taxon>Eukaryota</taxon>
        <taxon>Metazoa</taxon>
        <taxon>Ecdysozoa</taxon>
        <taxon>Nematoda</taxon>
        <taxon>Chromadorea</taxon>
        <taxon>Rhabditida</taxon>
        <taxon>Tylenchina</taxon>
        <taxon>Panagrolaimomorpha</taxon>
        <taxon>Strongyloidoidea</taxon>
        <taxon>Strongyloididae</taxon>
        <taxon>Parastrongyloides</taxon>
    </lineage>
</organism>
<dbReference type="Gene3D" id="1.10.3730.20">
    <property type="match status" value="1"/>
</dbReference>
<dbReference type="GO" id="GO:0016020">
    <property type="term" value="C:membrane"/>
    <property type="evidence" value="ECO:0007669"/>
    <property type="project" value="UniProtKB-SubCell"/>
</dbReference>
<dbReference type="InterPro" id="IPR018908">
    <property type="entry name" value="TMEM234"/>
</dbReference>
<feature type="transmembrane region" description="Helical" evidence="6">
    <location>
        <begin position="118"/>
        <end position="135"/>
    </location>
</feature>
<comment type="subcellular location">
    <subcellularLocation>
        <location evidence="1">Membrane</location>
        <topology evidence="1">Multi-pass membrane protein</topology>
    </subcellularLocation>
</comment>
<dbReference type="PANTHER" id="PTHR28668">
    <property type="entry name" value="TRANSMEMBRANE PROTEIN 234"/>
    <property type="match status" value="1"/>
</dbReference>
<evidence type="ECO:0000313" key="8">
    <source>
        <dbReference type="WBParaSite" id="PTRK_0000871800.1"/>
    </source>
</evidence>
<dbReference type="InterPro" id="IPR037185">
    <property type="entry name" value="EmrE-like"/>
</dbReference>
<keyword evidence="5 6" id="KW-0472">Membrane</keyword>
<keyword evidence="3 6" id="KW-0812">Transmembrane</keyword>
<sequence>MFALINLFYIVLVSFIWGTSNPFIRKGTLYNDNNKKVNDGKRERGNKILESALNVCEFITNWRFFIPFLINQIGSIFYNILLISMPITIVVPMVNSLTFFFTALVGSYVDGSNMSIKQWFGVIILFIGNALVTYYD</sequence>
<keyword evidence="7" id="KW-1185">Reference proteome</keyword>
<evidence type="ECO:0000256" key="5">
    <source>
        <dbReference type="ARBA" id="ARBA00023136"/>
    </source>
</evidence>
<feature type="transmembrane region" description="Helical" evidence="6">
    <location>
        <begin position="76"/>
        <end position="106"/>
    </location>
</feature>
<protein>
    <submittedName>
        <fullName evidence="8">Transmembrane protein 234 homolog</fullName>
    </submittedName>
</protein>
<evidence type="ECO:0000256" key="1">
    <source>
        <dbReference type="ARBA" id="ARBA00004141"/>
    </source>
</evidence>
<proteinExistence type="inferred from homology"/>
<dbReference type="Pfam" id="PF10639">
    <property type="entry name" value="TMEM234"/>
    <property type="match status" value="1"/>
</dbReference>
<dbReference type="SUPFAM" id="SSF103481">
    <property type="entry name" value="Multidrug resistance efflux transporter EmrE"/>
    <property type="match status" value="1"/>
</dbReference>
<name>A0A0N4ZKT4_PARTI</name>
<dbReference type="AlphaFoldDB" id="A0A0N4ZKT4"/>
<evidence type="ECO:0000313" key="7">
    <source>
        <dbReference type="Proteomes" id="UP000038045"/>
    </source>
</evidence>
<feature type="transmembrane region" description="Helical" evidence="6">
    <location>
        <begin position="6"/>
        <end position="24"/>
    </location>
</feature>
<evidence type="ECO:0000256" key="6">
    <source>
        <dbReference type="SAM" id="Phobius"/>
    </source>
</evidence>
<evidence type="ECO:0000256" key="3">
    <source>
        <dbReference type="ARBA" id="ARBA00022692"/>
    </source>
</evidence>
<dbReference type="WBParaSite" id="PTRK_0000871800.1">
    <property type="protein sequence ID" value="PTRK_0000871800.1"/>
    <property type="gene ID" value="PTRK_0000871800"/>
</dbReference>
<dbReference type="PANTHER" id="PTHR28668:SF1">
    <property type="entry name" value="TRANSMEMBRANE PROTEIN 234"/>
    <property type="match status" value="1"/>
</dbReference>
<evidence type="ECO:0000256" key="4">
    <source>
        <dbReference type="ARBA" id="ARBA00022989"/>
    </source>
</evidence>
<dbReference type="Proteomes" id="UP000038045">
    <property type="component" value="Unplaced"/>
</dbReference>
<reference evidence="8" key="1">
    <citation type="submission" date="2017-02" db="UniProtKB">
        <authorList>
            <consortium name="WormBaseParasite"/>
        </authorList>
    </citation>
    <scope>IDENTIFICATION</scope>
</reference>
<keyword evidence="4 6" id="KW-1133">Transmembrane helix</keyword>
<comment type="similarity">
    <text evidence="2">Belongs to the TMEM234 family.</text>
</comment>
<accession>A0A0N4ZKT4</accession>
<evidence type="ECO:0000256" key="2">
    <source>
        <dbReference type="ARBA" id="ARBA00005977"/>
    </source>
</evidence>